<evidence type="ECO:0000313" key="2">
    <source>
        <dbReference type="EMBL" id="KIO23727.1"/>
    </source>
</evidence>
<keyword evidence="1" id="KW-1133">Transmembrane helix</keyword>
<dbReference type="Proteomes" id="UP000054248">
    <property type="component" value="Unassembled WGS sequence"/>
</dbReference>
<dbReference type="HOGENOM" id="CLU_2279501_0_0_1"/>
<reference evidence="3" key="2">
    <citation type="submission" date="2015-01" db="EMBL/GenBank/DDBJ databases">
        <title>Evolutionary Origins and Diversification of the Mycorrhizal Mutualists.</title>
        <authorList>
            <consortium name="DOE Joint Genome Institute"/>
            <consortium name="Mycorrhizal Genomics Consortium"/>
            <person name="Kohler A."/>
            <person name="Kuo A."/>
            <person name="Nagy L.G."/>
            <person name="Floudas D."/>
            <person name="Copeland A."/>
            <person name="Barry K.W."/>
            <person name="Cichocki N."/>
            <person name="Veneault-Fourrey C."/>
            <person name="LaButti K."/>
            <person name="Lindquist E.A."/>
            <person name="Lipzen A."/>
            <person name="Lundell T."/>
            <person name="Morin E."/>
            <person name="Murat C."/>
            <person name="Riley R."/>
            <person name="Ohm R."/>
            <person name="Sun H."/>
            <person name="Tunlid A."/>
            <person name="Henrissat B."/>
            <person name="Grigoriev I.V."/>
            <person name="Hibbett D.S."/>
            <person name="Martin F."/>
        </authorList>
    </citation>
    <scope>NUCLEOTIDE SEQUENCE [LARGE SCALE GENOMIC DNA]</scope>
    <source>
        <strain evidence="3">MUT 4182</strain>
    </source>
</reference>
<keyword evidence="1" id="KW-0472">Membrane</keyword>
<keyword evidence="3" id="KW-1185">Reference proteome</keyword>
<keyword evidence="1" id="KW-0812">Transmembrane</keyword>
<feature type="transmembrane region" description="Helical" evidence="1">
    <location>
        <begin position="31"/>
        <end position="51"/>
    </location>
</feature>
<evidence type="ECO:0000313" key="3">
    <source>
        <dbReference type="Proteomes" id="UP000054248"/>
    </source>
</evidence>
<dbReference type="AlphaFoldDB" id="A0A0C3LQL5"/>
<evidence type="ECO:0000256" key="1">
    <source>
        <dbReference type="SAM" id="Phobius"/>
    </source>
</evidence>
<sequence>MSSLLLCILTTALNSLQNLNPRLLGVLVGRPWLSLCLVSLVSLDIGIYVLFLDGAARFLMSPDVDPGYDHSPNVARGHDGAVKTALKVILPPMLIAFALAWG</sequence>
<gene>
    <name evidence="2" type="ORF">M407DRAFT_244673</name>
</gene>
<organism evidence="2 3">
    <name type="scientific">Tulasnella calospora MUT 4182</name>
    <dbReference type="NCBI Taxonomy" id="1051891"/>
    <lineage>
        <taxon>Eukaryota</taxon>
        <taxon>Fungi</taxon>
        <taxon>Dikarya</taxon>
        <taxon>Basidiomycota</taxon>
        <taxon>Agaricomycotina</taxon>
        <taxon>Agaricomycetes</taxon>
        <taxon>Cantharellales</taxon>
        <taxon>Tulasnellaceae</taxon>
        <taxon>Tulasnella</taxon>
    </lineage>
</organism>
<dbReference type="EMBL" id="KN823077">
    <property type="protein sequence ID" value="KIO23727.1"/>
    <property type="molecule type" value="Genomic_DNA"/>
</dbReference>
<name>A0A0C3LQL5_9AGAM</name>
<accession>A0A0C3LQL5</accession>
<reference evidence="2 3" key="1">
    <citation type="submission" date="2014-04" db="EMBL/GenBank/DDBJ databases">
        <authorList>
            <consortium name="DOE Joint Genome Institute"/>
            <person name="Kuo A."/>
            <person name="Girlanda M."/>
            <person name="Perotto S."/>
            <person name="Kohler A."/>
            <person name="Nagy L.G."/>
            <person name="Floudas D."/>
            <person name="Copeland A."/>
            <person name="Barry K.W."/>
            <person name="Cichocki N."/>
            <person name="Veneault-Fourrey C."/>
            <person name="LaButti K."/>
            <person name="Lindquist E.A."/>
            <person name="Lipzen A."/>
            <person name="Lundell T."/>
            <person name="Morin E."/>
            <person name="Murat C."/>
            <person name="Sun H."/>
            <person name="Tunlid A."/>
            <person name="Henrissat B."/>
            <person name="Grigoriev I.V."/>
            <person name="Hibbett D.S."/>
            <person name="Martin F."/>
            <person name="Nordberg H.P."/>
            <person name="Cantor M.N."/>
            <person name="Hua S.X."/>
        </authorList>
    </citation>
    <scope>NUCLEOTIDE SEQUENCE [LARGE SCALE GENOMIC DNA]</scope>
    <source>
        <strain evidence="2 3">MUT 4182</strain>
    </source>
</reference>
<proteinExistence type="predicted"/>
<protein>
    <submittedName>
        <fullName evidence="2">Uncharacterized protein</fullName>
    </submittedName>
</protein>